<name>A0A4C1SE86_EUMVA</name>
<dbReference type="EMBL" id="BGZK01000005">
    <property type="protein sequence ID" value="GBP00469.1"/>
    <property type="molecule type" value="Genomic_DNA"/>
</dbReference>
<organism evidence="2 3">
    <name type="scientific">Eumeta variegata</name>
    <name type="common">Bagworm moth</name>
    <name type="synonym">Eumeta japonica</name>
    <dbReference type="NCBI Taxonomy" id="151549"/>
    <lineage>
        <taxon>Eukaryota</taxon>
        <taxon>Metazoa</taxon>
        <taxon>Ecdysozoa</taxon>
        <taxon>Arthropoda</taxon>
        <taxon>Hexapoda</taxon>
        <taxon>Insecta</taxon>
        <taxon>Pterygota</taxon>
        <taxon>Neoptera</taxon>
        <taxon>Endopterygota</taxon>
        <taxon>Lepidoptera</taxon>
        <taxon>Glossata</taxon>
        <taxon>Ditrysia</taxon>
        <taxon>Tineoidea</taxon>
        <taxon>Psychidae</taxon>
        <taxon>Oiketicinae</taxon>
        <taxon>Eumeta</taxon>
    </lineage>
</organism>
<feature type="region of interest" description="Disordered" evidence="1">
    <location>
        <begin position="136"/>
        <end position="157"/>
    </location>
</feature>
<evidence type="ECO:0000256" key="1">
    <source>
        <dbReference type="SAM" id="MobiDB-lite"/>
    </source>
</evidence>
<dbReference type="Proteomes" id="UP000299102">
    <property type="component" value="Unassembled WGS sequence"/>
</dbReference>
<keyword evidence="3" id="KW-1185">Reference proteome</keyword>
<feature type="region of interest" description="Disordered" evidence="1">
    <location>
        <begin position="49"/>
        <end position="68"/>
    </location>
</feature>
<gene>
    <name evidence="2" type="ORF">EVAR_1004_1</name>
</gene>
<comment type="caution">
    <text evidence="2">The sequence shown here is derived from an EMBL/GenBank/DDBJ whole genome shotgun (WGS) entry which is preliminary data.</text>
</comment>
<evidence type="ECO:0000313" key="3">
    <source>
        <dbReference type="Proteomes" id="UP000299102"/>
    </source>
</evidence>
<reference evidence="2 3" key="1">
    <citation type="journal article" date="2019" name="Commun. Biol.">
        <title>The bagworm genome reveals a unique fibroin gene that provides high tensile strength.</title>
        <authorList>
            <person name="Kono N."/>
            <person name="Nakamura H."/>
            <person name="Ohtoshi R."/>
            <person name="Tomita M."/>
            <person name="Numata K."/>
            <person name="Arakawa K."/>
        </authorList>
    </citation>
    <scope>NUCLEOTIDE SEQUENCE [LARGE SCALE GENOMIC DNA]</scope>
</reference>
<protein>
    <submittedName>
        <fullName evidence="2">Uncharacterized protein</fullName>
    </submittedName>
</protein>
<accession>A0A4C1SE86</accession>
<evidence type="ECO:0000313" key="2">
    <source>
        <dbReference type="EMBL" id="GBP00469.1"/>
    </source>
</evidence>
<sequence length="157" mass="16980">MPSRPGAVLVRYPTILPSFDPTKGTASRLNRTIATANCTSTCYSVSLPGSSSGHSAPEHPIHGSPSVTSVAFSQSDAIDHIARRKAASRDRHVRQPSRVRIPTLCDLPEICLPRISHCHKVLPPFLVEVRGSMPSTAWNEEQPNTSHGSSNLPVIRT</sequence>
<dbReference type="AlphaFoldDB" id="A0A4C1SE86"/>
<proteinExistence type="predicted"/>